<dbReference type="InterPro" id="IPR010982">
    <property type="entry name" value="Lambda_DNA-bd_dom_sf"/>
</dbReference>
<evidence type="ECO:0000313" key="1">
    <source>
        <dbReference type="EMBL" id="RLK58404.1"/>
    </source>
</evidence>
<dbReference type="Proteomes" id="UP000282454">
    <property type="component" value="Unassembled WGS sequence"/>
</dbReference>
<dbReference type="EMBL" id="RCDD01000003">
    <property type="protein sequence ID" value="RLK58404.1"/>
    <property type="molecule type" value="Genomic_DNA"/>
</dbReference>
<dbReference type="GO" id="GO:0003677">
    <property type="term" value="F:DNA binding"/>
    <property type="evidence" value="ECO:0007669"/>
    <property type="project" value="InterPro"/>
</dbReference>
<proteinExistence type="predicted"/>
<comment type="caution">
    <text evidence="1">The sequence shown here is derived from an EMBL/GenBank/DDBJ whole genome shotgun (WGS) entry which is preliminary data.</text>
</comment>
<organism evidence="1 2">
    <name type="scientific">Actinokineospora cianjurensis</name>
    <dbReference type="NCBI Taxonomy" id="585224"/>
    <lineage>
        <taxon>Bacteria</taxon>
        <taxon>Bacillati</taxon>
        <taxon>Actinomycetota</taxon>
        <taxon>Actinomycetes</taxon>
        <taxon>Pseudonocardiales</taxon>
        <taxon>Pseudonocardiaceae</taxon>
        <taxon>Actinokineospora</taxon>
    </lineage>
</organism>
<dbReference type="Pfam" id="PF13560">
    <property type="entry name" value="HTH_31"/>
    <property type="match status" value="1"/>
</dbReference>
<reference evidence="1 2" key="1">
    <citation type="submission" date="2018-10" db="EMBL/GenBank/DDBJ databases">
        <title>Genomic Encyclopedia of Archaeal and Bacterial Type Strains, Phase II (KMG-II): from individual species to whole genera.</title>
        <authorList>
            <person name="Goeker M."/>
        </authorList>
    </citation>
    <scope>NUCLEOTIDE SEQUENCE [LARGE SCALE GENOMIC DNA]</scope>
    <source>
        <strain evidence="1 2">DSM 45657</strain>
    </source>
</reference>
<dbReference type="AlphaFoldDB" id="A0A421B1Y4"/>
<accession>A0A421B1Y4</accession>
<name>A0A421B1Y4_9PSEU</name>
<dbReference type="CDD" id="cd00093">
    <property type="entry name" value="HTH_XRE"/>
    <property type="match status" value="1"/>
</dbReference>
<protein>
    <submittedName>
        <fullName evidence="1">Helix-turn-helix protein</fullName>
    </submittedName>
</protein>
<dbReference type="SUPFAM" id="SSF47413">
    <property type="entry name" value="lambda repressor-like DNA-binding domains"/>
    <property type="match status" value="1"/>
</dbReference>
<evidence type="ECO:0000313" key="2">
    <source>
        <dbReference type="Proteomes" id="UP000282454"/>
    </source>
</evidence>
<dbReference type="Gene3D" id="1.10.260.40">
    <property type="entry name" value="lambda repressor-like DNA-binding domains"/>
    <property type="match status" value="1"/>
</dbReference>
<keyword evidence="2" id="KW-1185">Reference proteome</keyword>
<sequence length="411" mass="45282">MRGMTDDMSAGERVAFYRQRRGLTQTVLAGLVGRTDDWLRKVEHDALPLDRLSILRRLAYALDVSLGDLIGEPVLMDWTEETGRRTVSALRVALMDHRQFLVGSYTTELVRLDSLARDIAEQWGDYQASRYARLTRRLPLLITDVQAACQQYDATSDEGVRAHELCASVHQVATAFLTKVGEADLAATAATRGLAAANSSGNALMIGSLYRSVAHALVSIGEYEQSAALTRAAADHLEPGLGTASPEYLSVYGMLHLVGAVASARDDDRGDTMAFLTEADEAATRLGIDANHLWTAFGPTNVAIHRMTTAMELGDVQVAVDLGPRIDTGALPTERRVRHAIETARAYVRWNRIDDALTMLLRAEQEAPEQVRYHRLSRNLVREMIRLPRPSSRAIELACRMGVHGTDPRKP</sequence>
<gene>
    <name evidence="1" type="ORF">CLV68_4505</name>
</gene>
<dbReference type="InterPro" id="IPR001387">
    <property type="entry name" value="Cro/C1-type_HTH"/>
</dbReference>